<feature type="region of interest" description="Disordered" evidence="1">
    <location>
        <begin position="1"/>
        <end position="24"/>
    </location>
</feature>
<dbReference type="Proteomes" id="UP000634660">
    <property type="component" value="Unassembled WGS sequence"/>
</dbReference>
<gene>
    <name evidence="2" type="ORF">GCM10010371_45910</name>
</gene>
<evidence type="ECO:0000313" key="2">
    <source>
        <dbReference type="EMBL" id="GGZ81079.1"/>
    </source>
</evidence>
<evidence type="ECO:0000313" key="3">
    <source>
        <dbReference type="Proteomes" id="UP000634660"/>
    </source>
</evidence>
<comment type="caution">
    <text evidence="2">The sequence shown here is derived from an EMBL/GenBank/DDBJ whole genome shotgun (WGS) entry which is preliminary data.</text>
</comment>
<dbReference type="AlphaFoldDB" id="A0A918R108"/>
<evidence type="ECO:0008006" key="4">
    <source>
        <dbReference type="Google" id="ProtNLM"/>
    </source>
</evidence>
<name>A0A918R108_9ACTN</name>
<reference evidence="2" key="2">
    <citation type="submission" date="2020-09" db="EMBL/GenBank/DDBJ databases">
        <authorList>
            <person name="Sun Q."/>
            <person name="Ohkuma M."/>
        </authorList>
    </citation>
    <scope>NUCLEOTIDE SEQUENCE</scope>
    <source>
        <strain evidence="2">JCM 4834</strain>
    </source>
</reference>
<dbReference type="EMBL" id="BMVX01000018">
    <property type="protein sequence ID" value="GGZ81079.1"/>
    <property type="molecule type" value="Genomic_DNA"/>
</dbReference>
<sequence length="54" mass="6021">MWASNAVTTGIHGEYPPQEQGHGPAVTCRRRLAAWNDAGAWDRLHLALLKKPDR</sequence>
<evidence type="ECO:0000256" key="1">
    <source>
        <dbReference type="SAM" id="MobiDB-lite"/>
    </source>
</evidence>
<protein>
    <recommendedName>
        <fullName evidence="4">Transposase</fullName>
    </recommendedName>
</protein>
<accession>A0A918R108</accession>
<organism evidence="2 3">
    <name type="scientific">Streptomyces subrutilus</name>
    <dbReference type="NCBI Taxonomy" id="36818"/>
    <lineage>
        <taxon>Bacteria</taxon>
        <taxon>Bacillati</taxon>
        <taxon>Actinomycetota</taxon>
        <taxon>Actinomycetes</taxon>
        <taxon>Kitasatosporales</taxon>
        <taxon>Streptomycetaceae</taxon>
        <taxon>Streptomyces</taxon>
    </lineage>
</organism>
<proteinExistence type="predicted"/>
<reference evidence="2" key="1">
    <citation type="journal article" date="2014" name="Int. J. Syst. Evol. Microbiol.">
        <title>Complete genome sequence of Corynebacterium casei LMG S-19264T (=DSM 44701T), isolated from a smear-ripened cheese.</title>
        <authorList>
            <consortium name="US DOE Joint Genome Institute (JGI-PGF)"/>
            <person name="Walter F."/>
            <person name="Albersmeier A."/>
            <person name="Kalinowski J."/>
            <person name="Ruckert C."/>
        </authorList>
    </citation>
    <scope>NUCLEOTIDE SEQUENCE</scope>
    <source>
        <strain evidence="2">JCM 4834</strain>
    </source>
</reference>